<reference evidence="1 2" key="2">
    <citation type="submission" date="2017-12" db="EMBL/GenBank/DDBJ databases">
        <title>Genome sequence of Rhizobium sullae HCNT1 isolated from Sulla coronaria nodules and featuring peculiar denitrification phenotypes.</title>
        <authorList>
            <person name="De Diego-Diaz B."/>
            <person name="Treu L."/>
            <person name="Campanaro S."/>
            <person name="Da Silva Duarte V."/>
            <person name="Basaglia M."/>
            <person name="Favaro L."/>
            <person name="Casella S."/>
            <person name="Squartini A."/>
        </authorList>
    </citation>
    <scope>NUCLEOTIDE SEQUENCE [LARGE SCALE GENOMIC DNA]</scope>
    <source>
        <strain evidence="1 2">HCNT1</strain>
    </source>
</reference>
<dbReference type="EMBL" id="PIQN01000038">
    <property type="protein sequence ID" value="PKA38894.1"/>
    <property type="molecule type" value="Genomic_DNA"/>
</dbReference>
<proteinExistence type="predicted"/>
<sequence>MSTFPLRIRRGRSSIAFATGPRSVSTSRWKGCASVSAVADANRTNSGVTRARRESGRSCVLTSKQWCPMPREPRNIGASVRSRLLDRARAERSDFQILLTRYALERLLYRLSASPHRDRFILKGAMLFVTWVADPFRPTRDLDLLGHGDSDADAIAETFRAICAQPVADDGVTFDVAALMAAPIREEVEYGGVRVRTTATIAGARIPIQVDIGFGDAITPAAIEIDYPTLLDAPTPRLRAYPVETVVAEKFEALVTLGVANSRLKDFYDLWVISRTFELRRAALVEAIQRTFEQRGTVLPSIVPVGLTDEFAEAWAAQWRAFLGRDRMAAAPDAFAATVADLRLFLMPLVVGFKEERIWPPSGPWSPGAAIDGA</sequence>
<keyword evidence="1" id="KW-0808">Transferase</keyword>
<evidence type="ECO:0000313" key="1">
    <source>
        <dbReference type="EMBL" id="PKA38894.1"/>
    </source>
</evidence>
<comment type="caution">
    <text evidence="1">The sequence shown here is derived from an EMBL/GenBank/DDBJ whole genome shotgun (WGS) entry which is preliminary data.</text>
</comment>
<evidence type="ECO:0000313" key="2">
    <source>
        <dbReference type="Proteomes" id="UP000232164"/>
    </source>
</evidence>
<dbReference type="Proteomes" id="UP000232164">
    <property type="component" value="Unassembled WGS sequence"/>
</dbReference>
<dbReference type="InterPro" id="IPR014942">
    <property type="entry name" value="AbiEii"/>
</dbReference>
<dbReference type="AlphaFoldDB" id="A0A2N0CYG0"/>
<dbReference type="GO" id="GO:0016740">
    <property type="term" value="F:transferase activity"/>
    <property type="evidence" value="ECO:0007669"/>
    <property type="project" value="UniProtKB-KW"/>
</dbReference>
<name>A0A2N0CYG0_RHISU</name>
<gene>
    <name evidence="1" type="ORF">CWR43_35535</name>
</gene>
<reference evidence="1 2" key="1">
    <citation type="submission" date="2017-11" db="EMBL/GenBank/DDBJ databases">
        <authorList>
            <person name="Han C.G."/>
        </authorList>
    </citation>
    <scope>NUCLEOTIDE SEQUENCE [LARGE SCALE GENOMIC DNA]</scope>
    <source>
        <strain evidence="1 2">HCNT1</strain>
    </source>
</reference>
<protein>
    <submittedName>
        <fullName evidence="1">Nucleotidyl transferase AbiEii/AbiGii toxin family protein</fullName>
    </submittedName>
</protein>
<dbReference type="Pfam" id="PF08843">
    <property type="entry name" value="AbiEii"/>
    <property type="match status" value="1"/>
</dbReference>
<accession>A0A2N0CYG0</accession>
<organism evidence="1 2">
    <name type="scientific">Rhizobium sullae</name>
    <name type="common">Rhizobium hedysari</name>
    <dbReference type="NCBI Taxonomy" id="50338"/>
    <lineage>
        <taxon>Bacteria</taxon>
        <taxon>Pseudomonadati</taxon>
        <taxon>Pseudomonadota</taxon>
        <taxon>Alphaproteobacteria</taxon>
        <taxon>Hyphomicrobiales</taxon>
        <taxon>Rhizobiaceae</taxon>
        <taxon>Rhizobium/Agrobacterium group</taxon>
        <taxon>Rhizobium</taxon>
    </lineage>
</organism>